<comment type="caution">
    <text evidence="1">The sequence shown here is derived from an EMBL/GenBank/DDBJ whole genome shotgun (WGS) entry which is preliminary data.</text>
</comment>
<dbReference type="EMBL" id="CAJOBG010067870">
    <property type="protein sequence ID" value="CAF4581995.1"/>
    <property type="molecule type" value="Genomic_DNA"/>
</dbReference>
<accession>A0A821AKZ1</accession>
<feature type="non-terminal residue" evidence="1">
    <location>
        <position position="96"/>
    </location>
</feature>
<gene>
    <name evidence="1" type="ORF">OVN521_LOCUS44466</name>
</gene>
<reference evidence="1" key="1">
    <citation type="submission" date="2021-02" db="EMBL/GenBank/DDBJ databases">
        <authorList>
            <person name="Nowell W R."/>
        </authorList>
    </citation>
    <scope>NUCLEOTIDE SEQUENCE</scope>
</reference>
<dbReference type="Proteomes" id="UP000663866">
    <property type="component" value="Unassembled WGS sequence"/>
</dbReference>
<protein>
    <submittedName>
        <fullName evidence="1">Uncharacterized protein</fullName>
    </submittedName>
</protein>
<organism evidence="1 2">
    <name type="scientific">Rotaria magnacalcarata</name>
    <dbReference type="NCBI Taxonomy" id="392030"/>
    <lineage>
        <taxon>Eukaryota</taxon>
        <taxon>Metazoa</taxon>
        <taxon>Spiralia</taxon>
        <taxon>Gnathifera</taxon>
        <taxon>Rotifera</taxon>
        <taxon>Eurotatoria</taxon>
        <taxon>Bdelloidea</taxon>
        <taxon>Philodinida</taxon>
        <taxon>Philodinidae</taxon>
        <taxon>Rotaria</taxon>
    </lineage>
</organism>
<sequence>MHVERSVCQLDYLFFTSDMTHPNGQVTFEPITISSLSPFMPICRYLHRFLAPIYYSKAACFITIDKGTDIIPSLEHYQQQGYLKPTTHLITLHMND</sequence>
<proteinExistence type="predicted"/>
<evidence type="ECO:0000313" key="2">
    <source>
        <dbReference type="Proteomes" id="UP000663866"/>
    </source>
</evidence>
<evidence type="ECO:0000313" key="1">
    <source>
        <dbReference type="EMBL" id="CAF4581995.1"/>
    </source>
</evidence>
<dbReference type="AlphaFoldDB" id="A0A821AKZ1"/>
<keyword evidence="2" id="KW-1185">Reference proteome</keyword>
<name>A0A821AKZ1_9BILA</name>